<dbReference type="Proteomes" id="UP001432251">
    <property type="component" value="Chromosome"/>
</dbReference>
<keyword evidence="2" id="KW-1185">Reference proteome</keyword>
<evidence type="ECO:0000313" key="2">
    <source>
        <dbReference type="Proteomes" id="UP001432251"/>
    </source>
</evidence>
<protein>
    <submittedName>
        <fullName evidence="1">Uncharacterized protein</fullName>
    </submittedName>
</protein>
<evidence type="ECO:0000313" key="1">
    <source>
        <dbReference type="EMBL" id="WWQ62600.1"/>
    </source>
</evidence>
<dbReference type="EMBL" id="CP146022">
    <property type="protein sequence ID" value="WWQ62600.1"/>
    <property type="molecule type" value="Genomic_DNA"/>
</dbReference>
<organism evidence="1 2">
    <name type="scientific">Streptomyces citrinus</name>
    <dbReference type="NCBI Taxonomy" id="3118173"/>
    <lineage>
        <taxon>Bacteria</taxon>
        <taxon>Bacillati</taxon>
        <taxon>Actinomycetota</taxon>
        <taxon>Actinomycetes</taxon>
        <taxon>Kitasatosporales</taxon>
        <taxon>Streptomycetaceae</taxon>
        <taxon>Streptomyces</taxon>
    </lineage>
</organism>
<reference evidence="1" key="1">
    <citation type="journal article" date="2025" name="Int. J. Syst. Evol. Microbiol.">
        <title>Streptomyces citrinus sp. nov., with yellow diffusible pigment.</title>
        <authorList>
            <person name="He Y."/>
            <person name="Yang E."/>
            <person name="Xu J."/>
            <person name="Sun Y."/>
            <person name="Sun L."/>
        </authorList>
    </citation>
    <scope>NUCLEOTIDE SEQUENCE</scope>
    <source>
        <strain evidence="1">Q6</strain>
    </source>
</reference>
<proteinExistence type="predicted"/>
<accession>A0ACD5A5W5</accession>
<gene>
    <name evidence="1" type="ORF">V2W30_03965</name>
</gene>
<name>A0ACD5A5W5_9ACTN</name>
<sequence length="56" mass="5728">MNTSVKALVVSTTSSLIAAVAVTTAGIGPAWAWWTAWAILAVGTVAVVVADRRQST</sequence>